<evidence type="ECO:0000259" key="2">
    <source>
        <dbReference type="Pfam" id="PF20448"/>
    </source>
</evidence>
<feature type="chain" id="PRO_5012499915" description="DUF6705 domain-containing protein" evidence="1">
    <location>
        <begin position="23"/>
        <end position="191"/>
    </location>
</feature>
<keyword evidence="1" id="KW-0732">Signal</keyword>
<sequence length="191" mass="21692">MKNLYITVLLLFLITNFSSCKAQQVYPLNTYPDDVQPGSYLKDLSNELDPYIGTWKSTVNGRNIIVTITKHEHYLFKRDLTTTFYQDALLIKYIITDLSGAVLQSNTNAQSEADRNFITSVSVKDNIVSLYYNGTNCGVGWGEILLKRINTSTISWSYYPNDSVLTTKNCPGNQNTTIYLPETENLIFTKQ</sequence>
<evidence type="ECO:0000313" key="4">
    <source>
        <dbReference type="Proteomes" id="UP000184047"/>
    </source>
</evidence>
<proteinExistence type="predicted"/>
<dbReference type="STRING" id="421058.SAMN05421866_0140"/>
<dbReference type="EMBL" id="FQWT01000001">
    <property type="protein sequence ID" value="SHG35110.1"/>
    <property type="molecule type" value="Genomic_DNA"/>
</dbReference>
<dbReference type="OrthoDB" id="1452870at2"/>
<organism evidence="3 4">
    <name type="scientific">Chryseobacterium oranimense</name>
    <dbReference type="NCBI Taxonomy" id="421058"/>
    <lineage>
        <taxon>Bacteria</taxon>
        <taxon>Pseudomonadati</taxon>
        <taxon>Bacteroidota</taxon>
        <taxon>Flavobacteriia</taxon>
        <taxon>Flavobacteriales</taxon>
        <taxon>Weeksellaceae</taxon>
        <taxon>Chryseobacterium group</taxon>
        <taxon>Chryseobacterium</taxon>
    </lineage>
</organism>
<gene>
    <name evidence="3" type="ORF">SAMN05421866_0140</name>
</gene>
<dbReference type="Proteomes" id="UP000184047">
    <property type="component" value="Unassembled WGS sequence"/>
</dbReference>
<evidence type="ECO:0000256" key="1">
    <source>
        <dbReference type="SAM" id="SignalP"/>
    </source>
</evidence>
<dbReference type="RefSeq" id="WP_073059438.1">
    <property type="nucleotide sequence ID" value="NZ_FQWT01000001.1"/>
</dbReference>
<protein>
    <recommendedName>
        <fullName evidence="2">DUF6705 domain-containing protein</fullName>
    </recommendedName>
</protein>
<reference evidence="4" key="1">
    <citation type="submission" date="2016-11" db="EMBL/GenBank/DDBJ databases">
        <authorList>
            <person name="Varghese N."/>
            <person name="Submissions S."/>
        </authorList>
    </citation>
    <scope>NUCLEOTIDE SEQUENCE [LARGE SCALE GENOMIC DNA]</scope>
    <source>
        <strain evidence="4">DSM 19055</strain>
    </source>
</reference>
<accession>A0A1M5J4I3</accession>
<evidence type="ECO:0000313" key="3">
    <source>
        <dbReference type="EMBL" id="SHG35110.1"/>
    </source>
</evidence>
<feature type="signal peptide" evidence="1">
    <location>
        <begin position="1"/>
        <end position="22"/>
    </location>
</feature>
<dbReference type="Pfam" id="PF20448">
    <property type="entry name" value="DUF6705"/>
    <property type="match status" value="1"/>
</dbReference>
<feature type="domain" description="DUF6705" evidence="2">
    <location>
        <begin position="1"/>
        <end position="137"/>
    </location>
</feature>
<dbReference type="InterPro" id="IPR046551">
    <property type="entry name" value="DUF6705"/>
</dbReference>
<name>A0A1M5J4I3_9FLAO</name>
<dbReference type="AlphaFoldDB" id="A0A1M5J4I3"/>
<keyword evidence="4" id="KW-1185">Reference proteome</keyword>